<protein>
    <submittedName>
        <fullName evidence="8">Class I SAM-dependent methyltransferase</fullName>
    </submittedName>
    <submittedName>
        <fullName evidence="7">Cyclopropane-fatty-acyl-phospholipid synthase</fullName>
    </submittedName>
</protein>
<evidence type="ECO:0000256" key="1">
    <source>
        <dbReference type="ARBA" id="ARBA00010815"/>
    </source>
</evidence>
<keyword evidence="4" id="KW-0949">S-adenosyl-L-methionine</keyword>
<dbReference type="Pfam" id="PF02353">
    <property type="entry name" value="CMAS"/>
    <property type="match status" value="1"/>
</dbReference>
<sequence length="426" mass="48044">MTILHRVLDGMIRKGCLVVTTHDGHEQTYGDGTGPCISVELTGADTPRKIAMDPTLKLGEAYMEGELVMAKGSVYDLLDLIYQNSGPVAATSPWMKVMQWLRFARRRLDQLNTLSRSSKNVQHHYDLGDDLYHLFLDQDMQYSCAYFPTPETSLDEAQLLKKRHIAAKVLAQPGEDVLDIGCGWGGMGLYLTQNCGVNVTGVTLSHDQLSVAIRRSVESGLSDRATFRLQDYRTLDKKFDRIVSVGMFEHVGVNHYRNYFEKCAEMLKPGGVGLIHTIGRFGPPGITNPFIAKYIFPGGYIPALSEVVSVIEETGLVVTDIEYLRLHYAETIRHWRERFTARWDEAKALYDERFCRMWDFYLASSEMAFRAQIMCNFQIQIAHDQTAVPMTRDYIAQKKAELAEKDGGPDFLRQDGTGVVHPLAAQ</sequence>
<dbReference type="GO" id="GO:0008610">
    <property type="term" value="P:lipid biosynthetic process"/>
    <property type="evidence" value="ECO:0007669"/>
    <property type="project" value="InterPro"/>
</dbReference>
<dbReference type="InterPro" id="IPR029063">
    <property type="entry name" value="SAM-dependent_MTases_sf"/>
</dbReference>
<dbReference type="Proteomes" id="UP000818603">
    <property type="component" value="Unassembled WGS sequence"/>
</dbReference>
<dbReference type="InterPro" id="IPR003333">
    <property type="entry name" value="CMAS"/>
</dbReference>
<dbReference type="EMBL" id="BMGZ01000002">
    <property type="protein sequence ID" value="GGH99473.1"/>
    <property type="molecule type" value="Genomic_DNA"/>
</dbReference>
<dbReference type="PANTHER" id="PTHR43667:SF1">
    <property type="entry name" value="CYCLOPROPANE-FATTY-ACYL-PHOSPHOLIPID SYNTHASE"/>
    <property type="match status" value="1"/>
</dbReference>
<dbReference type="AlphaFoldDB" id="A0A8J3A341"/>
<comment type="caution">
    <text evidence="7">The sequence shown here is derived from an EMBL/GenBank/DDBJ whole genome shotgun (WGS) entry which is preliminary data.</text>
</comment>
<dbReference type="Pfam" id="PF25371">
    <property type="entry name" value="DUF7884"/>
    <property type="match status" value="1"/>
</dbReference>
<accession>A0A8J3A341</accession>
<evidence type="ECO:0000256" key="5">
    <source>
        <dbReference type="ARBA" id="ARBA00023098"/>
    </source>
</evidence>
<keyword evidence="3" id="KW-0808">Transferase</keyword>
<gene>
    <name evidence="8" type="ORF">FF098_012700</name>
    <name evidence="7" type="ORF">GCM10011355_25510</name>
</gene>
<reference evidence="8 10" key="2">
    <citation type="submission" date="2020-02" db="EMBL/GenBank/DDBJ databases">
        <title>Genome sequence of Parvularcula flava strain NH6-79.</title>
        <authorList>
            <person name="Abdul Karim M.H."/>
            <person name="Lam M.Q."/>
            <person name="Chen S.J."/>
            <person name="Yahya A."/>
            <person name="Shahir S."/>
            <person name="Shamsir M.S."/>
            <person name="Chong C.S."/>
        </authorList>
    </citation>
    <scope>NUCLEOTIDE SEQUENCE [LARGE SCALE GENOMIC DNA]</scope>
    <source>
        <strain evidence="8 10">NH6-79</strain>
    </source>
</reference>
<name>A0A8J3A341_9PROT</name>
<dbReference type="GO" id="GO:0008168">
    <property type="term" value="F:methyltransferase activity"/>
    <property type="evidence" value="ECO:0007669"/>
    <property type="project" value="UniProtKB-KW"/>
</dbReference>
<organism evidence="7 9">
    <name type="scientific">Aquisalinus luteolus</name>
    <dbReference type="NCBI Taxonomy" id="1566827"/>
    <lineage>
        <taxon>Bacteria</taxon>
        <taxon>Pseudomonadati</taxon>
        <taxon>Pseudomonadota</taxon>
        <taxon>Alphaproteobacteria</taxon>
        <taxon>Parvularculales</taxon>
        <taxon>Parvularculaceae</taxon>
        <taxon>Aquisalinus</taxon>
    </lineage>
</organism>
<dbReference type="SUPFAM" id="SSF53335">
    <property type="entry name" value="S-adenosyl-L-methionine-dependent methyltransferases"/>
    <property type="match status" value="1"/>
</dbReference>
<proteinExistence type="inferred from homology"/>
<reference evidence="7" key="1">
    <citation type="journal article" date="2014" name="Int. J. Syst. Evol. Microbiol.">
        <title>Complete genome sequence of Corynebacterium casei LMG S-19264T (=DSM 44701T), isolated from a smear-ripened cheese.</title>
        <authorList>
            <consortium name="US DOE Joint Genome Institute (JGI-PGF)"/>
            <person name="Walter F."/>
            <person name="Albersmeier A."/>
            <person name="Kalinowski J."/>
            <person name="Ruckert C."/>
        </authorList>
    </citation>
    <scope>NUCLEOTIDE SEQUENCE</scope>
    <source>
        <strain evidence="7">CGMCC 1.14984</strain>
    </source>
</reference>
<dbReference type="GO" id="GO:0032259">
    <property type="term" value="P:methylation"/>
    <property type="evidence" value="ECO:0007669"/>
    <property type="project" value="UniProtKB-KW"/>
</dbReference>
<dbReference type="CDD" id="cd02440">
    <property type="entry name" value="AdoMet_MTases"/>
    <property type="match status" value="1"/>
</dbReference>
<evidence type="ECO:0000256" key="2">
    <source>
        <dbReference type="ARBA" id="ARBA00022603"/>
    </source>
</evidence>
<evidence type="ECO:0000256" key="3">
    <source>
        <dbReference type="ARBA" id="ARBA00022679"/>
    </source>
</evidence>
<evidence type="ECO:0000259" key="6">
    <source>
        <dbReference type="Pfam" id="PF25371"/>
    </source>
</evidence>
<comment type="similarity">
    <text evidence="1">Belongs to the CFA/CMAS family.</text>
</comment>
<dbReference type="RefSeq" id="WP_155141052.1">
    <property type="nucleotide sequence ID" value="NZ_BMGZ01000002.1"/>
</dbReference>
<evidence type="ECO:0000313" key="8">
    <source>
        <dbReference type="EMBL" id="NHK28772.1"/>
    </source>
</evidence>
<feature type="domain" description="DUF7884" evidence="6">
    <location>
        <begin position="17"/>
        <end position="87"/>
    </location>
</feature>
<dbReference type="Proteomes" id="UP000621856">
    <property type="component" value="Unassembled WGS sequence"/>
</dbReference>
<keyword evidence="10" id="KW-1185">Reference proteome</keyword>
<reference evidence="7" key="3">
    <citation type="submission" date="2020-09" db="EMBL/GenBank/DDBJ databases">
        <authorList>
            <person name="Sun Q."/>
            <person name="Zhou Y."/>
        </authorList>
    </citation>
    <scope>NUCLEOTIDE SEQUENCE</scope>
    <source>
        <strain evidence="7">CGMCC 1.14984</strain>
    </source>
</reference>
<evidence type="ECO:0000256" key="4">
    <source>
        <dbReference type="ARBA" id="ARBA00022691"/>
    </source>
</evidence>
<evidence type="ECO:0000313" key="7">
    <source>
        <dbReference type="EMBL" id="GGH99473.1"/>
    </source>
</evidence>
<evidence type="ECO:0000313" key="9">
    <source>
        <dbReference type="Proteomes" id="UP000621856"/>
    </source>
</evidence>
<dbReference type="PANTHER" id="PTHR43667">
    <property type="entry name" value="CYCLOPROPANE-FATTY-ACYL-PHOSPHOLIPID SYNTHASE"/>
    <property type="match status" value="1"/>
</dbReference>
<evidence type="ECO:0000313" key="10">
    <source>
        <dbReference type="Proteomes" id="UP000818603"/>
    </source>
</evidence>
<dbReference type="InterPro" id="IPR050723">
    <property type="entry name" value="CFA/CMAS"/>
</dbReference>
<keyword evidence="2 8" id="KW-0489">Methyltransferase</keyword>
<dbReference type="Gene3D" id="3.40.50.150">
    <property type="entry name" value="Vaccinia Virus protein VP39"/>
    <property type="match status" value="1"/>
</dbReference>
<dbReference type="PIRSF" id="PIRSF003085">
    <property type="entry name" value="CMAS"/>
    <property type="match status" value="1"/>
</dbReference>
<dbReference type="EMBL" id="VCJR02000002">
    <property type="protein sequence ID" value="NHK28772.1"/>
    <property type="molecule type" value="Genomic_DNA"/>
</dbReference>
<keyword evidence="5" id="KW-0443">Lipid metabolism</keyword>
<dbReference type="InterPro" id="IPR057206">
    <property type="entry name" value="DUF7884"/>
</dbReference>